<dbReference type="GO" id="GO:0032259">
    <property type="term" value="P:methylation"/>
    <property type="evidence" value="ECO:0007669"/>
    <property type="project" value="UniProtKB-KW"/>
</dbReference>
<evidence type="ECO:0000256" key="1">
    <source>
        <dbReference type="ARBA" id="ARBA00008361"/>
    </source>
</evidence>
<dbReference type="GO" id="GO:0008757">
    <property type="term" value="F:S-adenosylmethionine-dependent methyltransferase activity"/>
    <property type="evidence" value="ECO:0007669"/>
    <property type="project" value="InterPro"/>
</dbReference>
<proteinExistence type="inferred from homology"/>
<name>A0A401ZNW9_9CHLR</name>
<dbReference type="OrthoDB" id="43862at2"/>
<evidence type="ECO:0000256" key="2">
    <source>
        <dbReference type="ARBA" id="ARBA00022603"/>
    </source>
</evidence>
<keyword evidence="2 5" id="KW-0489">Methyltransferase</keyword>
<reference evidence="6" key="1">
    <citation type="submission" date="2018-12" db="EMBL/GenBank/DDBJ databases">
        <title>Tengunoibacter tsumagoiensis gen. nov., sp. nov., Dictyobacter kobayashii sp. nov., D. alpinus sp. nov., and D. joshuensis sp. nov. and description of Dictyobacteraceae fam. nov. within the order Ktedonobacterales isolated from Tengu-no-mugimeshi.</title>
        <authorList>
            <person name="Wang C.M."/>
            <person name="Zheng Y."/>
            <person name="Sakai Y."/>
            <person name="Toyoda A."/>
            <person name="Minakuchi Y."/>
            <person name="Abe K."/>
            <person name="Yokota A."/>
            <person name="Yabe S."/>
        </authorList>
    </citation>
    <scope>NUCLEOTIDE SEQUENCE [LARGE SCALE GENOMIC DNA]</scope>
    <source>
        <strain evidence="6">S-27</strain>
    </source>
</reference>
<sequence length="271" mass="29709">MTQHSTNGDGSQLEGQEKNQLIRQRFGAVAGAYVGSTVHAQGPDLPWLVEAAALDGSETVVDLATGAGHAAYALAPFAREVIALDFTVPMLEASEKRAQELNLNNIHFVEGDAHALPLMNQSVEVLVCRLAAHHFTDVALAVREWARVLKPGGKLLLIDSIGAEDPVVDEYVNEIEVLRDPSHVRNHSVSAWLDLLKQAGIEGRHQRTWGIHMDVPTWTQRQRTPAPNVERILHLFATATPEARSYLNIEQDNDGVYTFDLPAALITGIRV</sequence>
<dbReference type="Gene3D" id="3.40.50.150">
    <property type="entry name" value="Vaccinia Virus protein VP39"/>
    <property type="match status" value="1"/>
</dbReference>
<keyword evidence="6" id="KW-1185">Reference proteome</keyword>
<keyword evidence="3 5" id="KW-0808">Transferase</keyword>
<dbReference type="CDD" id="cd02440">
    <property type="entry name" value="AdoMet_MTases"/>
    <property type="match status" value="1"/>
</dbReference>
<feature type="domain" description="Methyltransferase type 11" evidence="4">
    <location>
        <begin position="61"/>
        <end position="156"/>
    </location>
</feature>
<dbReference type="InterPro" id="IPR013216">
    <property type="entry name" value="Methyltransf_11"/>
</dbReference>
<dbReference type="RefSeq" id="WP_126601070.1">
    <property type="nucleotide sequence ID" value="NZ_BIFQ01000002.1"/>
</dbReference>
<dbReference type="Proteomes" id="UP000287224">
    <property type="component" value="Unassembled WGS sequence"/>
</dbReference>
<dbReference type="PANTHER" id="PTHR44942">
    <property type="entry name" value="METHYLTRANSF_11 DOMAIN-CONTAINING PROTEIN"/>
    <property type="match status" value="1"/>
</dbReference>
<comment type="caution">
    <text evidence="5">The sequence shown here is derived from an EMBL/GenBank/DDBJ whole genome shotgun (WGS) entry which is preliminary data.</text>
</comment>
<comment type="similarity">
    <text evidence="1">Belongs to the methyltransferase superfamily.</text>
</comment>
<dbReference type="EMBL" id="BIFQ01000002">
    <property type="protein sequence ID" value="GCE08542.1"/>
    <property type="molecule type" value="Genomic_DNA"/>
</dbReference>
<evidence type="ECO:0000313" key="6">
    <source>
        <dbReference type="Proteomes" id="UP000287224"/>
    </source>
</evidence>
<evidence type="ECO:0000313" key="5">
    <source>
        <dbReference type="EMBL" id="GCE08542.1"/>
    </source>
</evidence>
<gene>
    <name evidence="5" type="primary">ycgJ</name>
    <name evidence="5" type="ORF">KDAU_58710</name>
</gene>
<dbReference type="InterPro" id="IPR051052">
    <property type="entry name" value="Diverse_substrate_MTase"/>
</dbReference>
<dbReference type="InterPro" id="IPR029063">
    <property type="entry name" value="SAM-dependent_MTases_sf"/>
</dbReference>
<accession>A0A401ZNW9</accession>
<organism evidence="5 6">
    <name type="scientific">Dictyobacter aurantiacus</name>
    <dbReference type="NCBI Taxonomy" id="1936993"/>
    <lineage>
        <taxon>Bacteria</taxon>
        <taxon>Bacillati</taxon>
        <taxon>Chloroflexota</taxon>
        <taxon>Ktedonobacteria</taxon>
        <taxon>Ktedonobacterales</taxon>
        <taxon>Dictyobacteraceae</taxon>
        <taxon>Dictyobacter</taxon>
    </lineage>
</organism>
<dbReference type="SUPFAM" id="SSF53335">
    <property type="entry name" value="S-adenosyl-L-methionine-dependent methyltransferases"/>
    <property type="match status" value="1"/>
</dbReference>
<dbReference type="PANTHER" id="PTHR44942:SF4">
    <property type="entry name" value="METHYLTRANSFERASE TYPE 11 DOMAIN-CONTAINING PROTEIN"/>
    <property type="match status" value="1"/>
</dbReference>
<evidence type="ECO:0000259" key="4">
    <source>
        <dbReference type="Pfam" id="PF08241"/>
    </source>
</evidence>
<evidence type="ECO:0000256" key="3">
    <source>
        <dbReference type="ARBA" id="ARBA00022679"/>
    </source>
</evidence>
<dbReference type="Pfam" id="PF08241">
    <property type="entry name" value="Methyltransf_11"/>
    <property type="match status" value="1"/>
</dbReference>
<dbReference type="AlphaFoldDB" id="A0A401ZNW9"/>
<protein>
    <submittedName>
        <fullName evidence="5">Putative methyltransferase YcgJ</fullName>
    </submittedName>
</protein>